<dbReference type="AlphaFoldDB" id="A0A0S2DP94"/>
<evidence type="ECO:0000256" key="1">
    <source>
        <dbReference type="SAM" id="MobiDB-lite"/>
    </source>
</evidence>
<gene>
    <name evidence="2" type="ORF">GLE_5113</name>
</gene>
<dbReference type="Proteomes" id="UP000061569">
    <property type="component" value="Chromosome"/>
</dbReference>
<reference evidence="2 3" key="1">
    <citation type="submission" date="2015-11" db="EMBL/GenBank/DDBJ databases">
        <title>Genome sequences of Lysobacter enzymogenes strain C3 and Lysobacter antibioticus ATCC 29479.</title>
        <authorList>
            <person name="Kobayashi D.Y."/>
        </authorList>
    </citation>
    <scope>NUCLEOTIDE SEQUENCE [LARGE SCALE GENOMIC DNA]</scope>
    <source>
        <strain evidence="2 3">C3</strain>
    </source>
</reference>
<organism evidence="2 3">
    <name type="scientific">Lysobacter enzymogenes</name>
    <dbReference type="NCBI Taxonomy" id="69"/>
    <lineage>
        <taxon>Bacteria</taxon>
        <taxon>Pseudomonadati</taxon>
        <taxon>Pseudomonadota</taxon>
        <taxon>Gammaproteobacteria</taxon>
        <taxon>Lysobacterales</taxon>
        <taxon>Lysobacteraceae</taxon>
        <taxon>Lysobacter</taxon>
    </lineage>
</organism>
<dbReference type="EMBL" id="CP013140">
    <property type="protein sequence ID" value="ALN60454.1"/>
    <property type="molecule type" value="Genomic_DNA"/>
</dbReference>
<feature type="compositionally biased region" description="Basic residues" evidence="1">
    <location>
        <begin position="22"/>
        <end position="43"/>
    </location>
</feature>
<proteinExistence type="predicted"/>
<evidence type="ECO:0000313" key="3">
    <source>
        <dbReference type="Proteomes" id="UP000061569"/>
    </source>
</evidence>
<evidence type="ECO:0000313" key="2">
    <source>
        <dbReference type="EMBL" id="ALN60454.1"/>
    </source>
</evidence>
<accession>A0A0S2DP94</accession>
<name>A0A0S2DP94_LYSEN</name>
<protein>
    <submittedName>
        <fullName evidence="2">Uncharacterized protein</fullName>
    </submittedName>
</protein>
<feature type="region of interest" description="Disordered" evidence="1">
    <location>
        <begin position="1"/>
        <end position="60"/>
    </location>
</feature>
<sequence>MRAGGGGHPGSQQSTHSFAPKTLRKSRSPRVRARPGPARRRPPRVAQAIRAQRPCDRLSSMKRRRPSLLCHVSLSTYAWRCPRHDAGPDGRY</sequence>
<dbReference type="KEGG" id="lez:GLE_5113"/>